<protein>
    <recommendedName>
        <fullName evidence="4">5-bromo-4-chloroindolyl phosphate hydrolysis protein</fullName>
    </recommendedName>
</protein>
<dbReference type="Proteomes" id="UP000095256">
    <property type="component" value="Unassembled WGS sequence"/>
</dbReference>
<feature type="transmembrane region" description="Helical" evidence="1">
    <location>
        <begin position="47"/>
        <end position="68"/>
    </location>
</feature>
<proteinExistence type="predicted"/>
<accession>A0A1E5L0J0</accession>
<evidence type="ECO:0008006" key="4">
    <source>
        <dbReference type="Google" id="ProtNLM"/>
    </source>
</evidence>
<keyword evidence="3" id="KW-1185">Reference proteome</keyword>
<keyword evidence="1" id="KW-0812">Transmembrane</keyword>
<sequence>MNEKKNIVFLVLGGVSLIGGLLIQFMLLDIDQAIINYGSRSVRMYQVFSKSLIGLAFLMIGVFIWLQFRKRMQTVHVMKENAKKIEIDPFHEETELVNKLAKLSMSEVYRDSIVKAQDMIEQINDCMSDLNELQENNEYELLDKINASIVQGKIQIFQNTKSIINRVTVAGDKNEINKRLLNSADIVQQVRVLLNETVNYLDSKSPSTKADLDNMTKALQTLNKTIE</sequence>
<name>A0A1E5L0J0_9ENTE</name>
<keyword evidence="1" id="KW-0472">Membrane</keyword>
<dbReference type="RefSeq" id="WP_069697467.1">
    <property type="nucleotide sequence ID" value="NZ_JAGGMA010000012.1"/>
</dbReference>
<organism evidence="2 3">
    <name type="scientific">Enterococcus rivorum</name>
    <dbReference type="NCBI Taxonomy" id="762845"/>
    <lineage>
        <taxon>Bacteria</taxon>
        <taxon>Bacillati</taxon>
        <taxon>Bacillota</taxon>
        <taxon>Bacilli</taxon>
        <taxon>Lactobacillales</taxon>
        <taxon>Enterococcaceae</taxon>
        <taxon>Enterococcus</taxon>
    </lineage>
</organism>
<gene>
    <name evidence="2" type="ORF">BCR26_08945</name>
</gene>
<dbReference type="EMBL" id="MIEK01000005">
    <property type="protein sequence ID" value="OEH83594.1"/>
    <property type="molecule type" value="Genomic_DNA"/>
</dbReference>
<evidence type="ECO:0000313" key="3">
    <source>
        <dbReference type="Proteomes" id="UP000095256"/>
    </source>
</evidence>
<evidence type="ECO:0000256" key="1">
    <source>
        <dbReference type="SAM" id="Phobius"/>
    </source>
</evidence>
<evidence type="ECO:0000313" key="2">
    <source>
        <dbReference type="EMBL" id="OEH83594.1"/>
    </source>
</evidence>
<reference evidence="2 3" key="1">
    <citation type="submission" date="2016-09" db="EMBL/GenBank/DDBJ databases">
        <authorList>
            <person name="Capua I."/>
            <person name="De Benedictis P."/>
            <person name="Joannis T."/>
            <person name="Lombin L.H."/>
            <person name="Cattoli G."/>
        </authorList>
    </citation>
    <scope>NUCLEOTIDE SEQUENCE [LARGE SCALE GENOMIC DNA]</scope>
    <source>
        <strain evidence="2 3">LMG 25899</strain>
    </source>
</reference>
<comment type="caution">
    <text evidence="2">The sequence shown here is derived from an EMBL/GenBank/DDBJ whole genome shotgun (WGS) entry which is preliminary data.</text>
</comment>
<dbReference type="STRING" id="762845.BCR26_08945"/>
<feature type="transmembrane region" description="Helical" evidence="1">
    <location>
        <begin position="7"/>
        <end position="27"/>
    </location>
</feature>
<keyword evidence="1" id="KW-1133">Transmembrane helix</keyword>
<dbReference type="AlphaFoldDB" id="A0A1E5L0J0"/>